<dbReference type="Pfam" id="PF13489">
    <property type="entry name" value="Methyltransf_23"/>
    <property type="match status" value="1"/>
</dbReference>
<dbReference type="InterPro" id="IPR029063">
    <property type="entry name" value="SAM-dependent_MTases_sf"/>
</dbReference>
<dbReference type="AlphaFoldDB" id="A0A484QPP2"/>
<evidence type="ECO:0000313" key="1">
    <source>
        <dbReference type="EMBL" id="VFR40123.1"/>
    </source>
</evidence>
<keyword evidence="1" id="KW-0808">Transferase</keyword>
<dbReference type="CDD" id="cd02440">
    <property type="entry name" value="AdoMet_MTases"/>
    <property type="match status" value="1"/>
</dbReference>
<proteinExistence type="predicted"/>
<name>A0A484QPP2_9ZZZZ</name>
<dbReference type="EMBL" id="CAADIC010000026">
    <property type="protein sequence ID" value="VFR40123.1"/>
    <property type="molecule type" value="Genomic_DNA"/>
</dbReference>
<dbReference type="EMBL" id="CAADIJ010000018">
    <property type="protein sequence ID" value="VFR72884.1"/>
    <property type="molecule type" value="Genomic_DNA"/>
</dbReference>
<dbReference type="EMBL" id="CAADIL010000026">
    <property type="protein sequence ID" value="VFR78703.1"/>
    <property type="molecule type" value="Genomic_DNA"/>
</dbReference>
<protein>
    <submittedName>
        <fullName evidence="1">UDP-N-acetyl-D-mannosamine transferase</fullName>
    </submittedName>
</protein>
<reference evidence="1" key="1">
    <citation type="submission" date="2019-03" db="EMBL/GenBank/DDBJ databases">
        <authorList>
            <person name="Danneels B."/>
        </authorList>
    </citation>
    <scope>NUCLEOTIDE SEQUENCE</scope>
</reference>
<gene>
    <name evidence="1" type="ORF">ANDA3_0043</name>
    <name evidence="3" type="ORF">DAR2_4499</name>
    <name evidence="2" type="ORF">DAR3_4360</name>
</gene>
<evidence type="ECO:0000313" key="3">
    <source>
        <dbReference type="EMBL" id="VFR78703.1"/>
    </source>
</evidence>
<dbReference type="Gene3D" id="3.40.50.150">
    <property type="entry name" value="Vaccinia Virus protein VP39"/>
    <property type="match status" value="1"/>
</dbReference>
<dbReference type="GO" id="GO:0016740">
    <property type="term" value="F:transferase activity"/>
    <property type="evidence" value="ECO:0007669"/>
    <property type="project" value="UniProtKB-KW"/>
</dbReference>
<organism evidence="1">
    <name type="scientific">plant metagenome</name>
    <dbReference type="NCBI Taxonomy" id="1297885"/>
    <lineage>
        <taxon>unclassified sequences</taxon>
        <taxon>metagenomes</taxon>
        <taxon>organismal metagenomes</taxon>
    </lineage>
</organism>
<dbReference type="SUPFAM" id="SSF53335">
    <property type="entry name" value="S-adenosyl-L-methionine-dependent methyltransferases"/>
    <property type="match status" value="1"/>
</dbReference>
<dbReference type="PANTHER" id="PTHR43861">
    <property type="entry name" value="TRANS-ACONITATE 2-METHYLTRANSFERASE-RELATED"/>
    <property type="match status" value="1"/>
</dbReference>
<accession>A0A484QPP2</accession>
<sequence length="358" mass="38903">MPAMPGGRSMLSDGRVIGRPLDRVACQACGYAGHAHALGMDDLAAFYDDDYDLSLQDEQAAQARGAFYLGQIETLLDTWRAARVLEFGCGSGAFLDMLNRKWGCERATGTELAAQLAHRASQREGLEVVQGASERHDGQGAYDLCLSINVIEHAQDPLPFLLSARRAIKADGRVLVICPNGDAPSQELLFIDHVSSFSAKSLVQLARQAGLAWEKGYPLPGNADFQAHLFRPAQVSVEPLPPEPVTVSEREHYLRSWIGLEESVRARLAQAGQGPRYAVFGCGELSQLLNCYAPALLYGAECFVLDRPAFDTYLGKPVRASDAPDLPRVLLVAVHRAGAATVAARLRERGFHPILLEI</sequence>
<evidence type="ECO:0000313" key="2">
    <source>
        <dbReference type="EMBL" id="VFR72884.1"/>
    </source>
</evidence>